<dbReference type="AlphaFoldDB" id="A0A1H5YM45"/>
<sequence>MRTLEKTLPVRRLKPGPATNVRHTARPLWEALAFPALALSFALLTAGCTKPSGPPPPVDSPAYYTEVVQPILRENCYRCHGGMNHKGDLRLDSPEAILHGGKRGVDVVPGHPESSLLITLIRHEQKSDPPGPMPPKSKLTEAEIAAVTAWIRAGAKMPAME</sequence>
<name>A0A1H5YM45_9BACT</name>
<evidence type="ECO:0000313" key="7">
    <source>
        <dbReference type="Proteomes" id="UP000236728"/>
    </source>
</evidence>
<proteinExistence type="predicted"/>
<accession>A0A1H5YM45</accession>
<evidence type="ECO:0000256" key="2">
    <source>
        <dbReference type="ARBA" id="ARBA00022723"/>
    </source>
</evidence>
<dbReference type="InterPro" id="IPR011429">
    <property type="entry name" value="Cyt_c_Planctomycete-type"/>
</dbReference>
<dbReference type="Pfam" id="PF07635">
    <property type="entry name" value="PSCyt1"/>
    <property type="match status" value="1"/>
</dbReference>
<dbReference type="InterPro" id="IPR009056">
    <property type="entry name" value="Cyt_c-like_dom"/>
</dbReference>
<evidence type="ECO:0000259" key="5">
    <source>
        <dbReference type="PROSITE" id="PS51007"/>
    </source>
</evidence>
<evidence type="ECO:0000256" key="4">
    <source>
        <dbReference type="PROSITE-ProRule" id="PRU00433"/>
    </source>
</evidence>
<dbReference type="SUPFAM" id="SSF46626">
    <property type="entry name" value="Cytochrome c"/>
    <property type="match status" value="1"/>
</dbReference>
<protein>
    <submittedName>
        <fullName evidence="6">Planctomycete cytochrome C</fullName>
    </submittedName>
</protein>
<dbReference type="Gene3D" id="1.10.760.10">
    <property type="entry name" value="Cytochrome c-like domain"/>
    <property type="match status" value="1"/>
</dbReference>
<organism evidence="6 7">
    <name type="scientific">Bryocella elongata</name>
    <dbReference type="NCBI Taxonomy" id="863522"/>
    <lineage>
        <taxon>Bacteria</taxon>
        <taxon>Pseudomonadati</taxon>
        <taxon>Acidobacteriota</taxon>
        <taxon>Terriglobia</taxon>
        <taxon>Terriglobales</taxon>
        <taxon>Acidobacteriaceae</taxon>
        <taxon>Bryocella</taxon>
    </lineage>
</organism>
<reference evidence="6 7" key="1">
    <citation type="submission" date="2016-10" db="EMBL/GenBank/DDBJ databases">
        <authorList>
            <person name="de Groot N.N."/>
        </authorList>
    </citation>
    <scope>NUCLEOTIDE SEQUENCE [LARGE SCALE GENOMIC DNA]</scope>
    <source>
        <strain evidence="6 7">DSM 22489</strain>
    </source>
</reference>
<dbReference type="EMBL" id="FNVA01000003">
    <property type="protein sequence ID" value="SEG24712.1"/>
    <property type="molecule type" value="Genomic_DNA"/>
</dbReference>
<keyword evidence="3 4" id="KW-0408">Iron</keyword>
<dbReference type="GO" id="GO:0046872">
    <property type="term" value="F:metal ion binding"/>
    <property type="evidence" value="ECO:0007669"/>
    <property type="project" value="UniProtKB-KW"/>
</dbReference>
<dbReference type="Proteomes" id="UP000236728">
    <property type="component" value="Unassembled WGS sequence"/>
</dbReference>
<dbReference type="PANTHER" id="PTHR35889">
    <property type="entry name" value="CYCLOINULO-OLIGOSACCHARIDE FRUCTANOTRANSFERASE-RELATED"/>
    <property type="match status" value="1"/>
</dbReference>
<dbReference type="PANTHER" id="PTHR35889:SF3">
    <property type="entry name" value="F-BOX DOMAIN-CONTAINING PROTEIN"/>
    <property type="match status" value="1"/>
</dbReference>
<dbReference type="InterPro" id="IPR036909">
    <property type="entry name" value="Cyt_c-like_dom_sf"/>
</dbReference>
<feature type="domain" description="Cytochrome c" evidence="5">
    <location>
        <begin position="55"/>
        <end position="155"/>
    </location>
</feature>
<gene>
    <name evidence="6" type="ORF">SAMN05421819_2370</name>
</gene>
<dbReference type="GO" id="GO:0009055">
    <property type="term" value="F:electron transfer activity"/>
    <property type="evidence" value="ECO:0007669"/>
    <property type="project" value="InterPro"/>
</dbReference>
<dbReference type="GO" id="GO:0020037">
    <property type="term" value="F:heme binding"/>
    <property type="evidence" value="ECO:0007669"/>
    <property type="project" value="InterPro"/>
</dbReference>
<evidence type="ECO:0000313" key="6">
    <source>
        <dbReference type="EMBL" id="SEG24712.1"/>
    </source>
</evidence>
<keyword evidence="2 4" id="KW-0479">Metal-binding</keyword>
<keyword evidence="1 4" id="KW-0349">Heme</keyword>
<evidence type="ECO:0000256" key="1">
    <source>
        <dbReference type="ARBA" id="ARBA00022617"/>
    </source>
</evidence>
<evidence type="ECO:0000256" key="3">
    <source>
        <dbReference type="ARBA" id="ARBA00023004"/>
    </source>
</evidence>
<keyword evidence="7" id="KW-1185">Reference proteome</keyword>
<dbReference type="PROSITE" id="PS51007">
    <property type="entry name" value="CYTC"/>
    <property type="match status" value="1"/>
</dbReference>